<evidence type="ECO:0000313" key="2">
    <source>
        <dbReference type="Proteomes" id="UP000199691"/>
    </source>
</evidence>
<keyword evidence="2" id="KW-1185">Reference proteome</keyword>
<gene>
    <name evidence="1" type="ORF">SAMN05421507_11581</name>
</gene>
<dbReference type="EMBL" id="FNIX01000015">
    <property type="protein sequence ID" value="SDP80900.1"/>
    <property type="molecule type" value="Genomic_DNA"/>
</dbReference>
<protein>
    <recommendedName>
        <fullName evidence="3">Htaa protein</fullName>
    </recommendedName>
</protein>
<reference evidence="2" key="1">
    <citation type="submission" date="2016-10" db="EMBL/GenBank/DDBJ databases">
        <authorList>
            <person name="Varghese N."/>
            <person name="Submissions S."/>
        </authorList>
    </citation>
    <scope>NUCLEOTIDE SEQUENCE [LARGE SCALE GENOMIC DNA]</scope>
    <source>
        <strain evidence="2">CGMCC 4.6609</strain>
    </source>
</reference>
<accession>A0A1H0VR20</accession>
<dbReference type="AlphaFoldDB" id="A0A1H0VR20"/>
<evidence type="ECO:0000313" key="1">
    <source>
        <dbReference type="EMBL" id="SDP80900.1"/>
    </source>
</evidence>
<evidence type="ECO:0008006" key="3">
    <source>
        <dbReference type="Google" id="ProtNLM"/>
    </source>
</evidence>
<sequence length="178" mass="18307">MRLTEVARERLATERIEVQAVAPATAIVGADGTTVVGVKLPPEYSTGTISPVGQPGKGSGRALGGVVLRNAKARMEITGIRGSVPDGRVHAFLKIGDEWVGELPLYASDVSAVRLSVEPGAPGQPTTIKGSDIPITPTQEGVDAFTKAFGVALFTMTDTVFTASGSGRAWPVPASLPG</sequence>
<organism evidence="1 2">
    <name type="scientific">Lentzea jiangxiensis</name>
    <dbReference type="NCBI Taxonomy" id="641025"/>
    <lineage>
        <taxon>Bacteria</taxon>
        <taxon>Bacillati</taxon>
        <taxon>Actinomycetota</taxon>
        <taxon>Actinomycetes</taxon>
        <taxon>Pseudonocardiales</taxon>
        <taxon>Pseudonocardiaceae</taxon>
        <taxon>Lentzea</taxon>
    </lineage>
</organism>
<dbReference type="Proteomes" id="UP000199691">
    <property type="component" value="Unassembled WGS sequence"/>
</dbReference>
<name>A0A1H0VR20_9PSEU</name>
<proteinExistence type="predicted"/>